<organism evidence="2 3">
    <name type="scientific">Polymorphospora lycopeni</name>
    <dbReference type="NCBI Taxonomy" id="3140240"/>
    <lineage>
        <taxon>Bacteria</taxon>
        <taxon>Bacillati</taxon>
        <taxon>Actinomycetota</taxon>
        <taxon>Actinomycetes</taxon>
        <taxon>Micromonosporales</taxon>
        <taxon>Micromonosporaceae</taxon>
        <taxon>Polymorphospora</taxon>
    </lineage>
</organism>
<name>A0ABV5CK91_9ACTN</name>
<protein>
    <submittedName>
        <fullName evidence="2">Uncharacterized protein</fullName>
    </submittedName>
</protein>
<keyword evidence="1" id="KW-0472">Membrane</keyword>
<dbReference type="SUPFAM" id="SSF82171">
    <property type="entry name" value="DPP6 N-terminal domain-like"/>
    <property type="match status" value="1"/>
</dbReference>
<feature type="transmembrane region" description="Helical" evidence="1">
    <location>
        <begin position="41"/>
        <end position="63"/>
    </location>
</feature>
<evidence type="ECO:0000313" key="2">
    <source>
        <dbReference type="EMBL" id="MFB6392428.1"/>
    </source>
</evidence>
<keyword evidence="3" id="KW-1185">Reference proteome</keyword>
<dbReference type="RefSeq" id="WP_375733187.1">
    <property type="nucleotide sequence ID" value="NZ_JBCGDC010000009.1"/>
</dbReference>
<evidence type="ECO:0000256" key="1">
    <source>
        <dbReference type="SAM" id="Phobius"/>
    </source>
</evidence>
<proteinExistence type="predicted"/>
<evidence type="ECO:0000313" key="3">
    <source>
        <dbReference type="Proteomes" id="UP001582793"/>
    </source>
</evidence>
<reference evidence="2 3" key="1">
    <citation type="submission" date="2024-04" db="EMBL/GenBank/DDBJ databases">
        <title>Polymorphospora sp. isolated from Baiyangdian Lake in Xiong'an New Area.</title>
        <authorList>
            <person name="Zhang X."/>
            <person name="Liu J."/>
        </authorList>
    </citation>
    <scope>NUCLEOTIDE SEQUENCE [LARGE SCALE GENOMIC DNA]</scope>
    <source>
        <strain evidence="2 3">2-325</strain>
    </source>
</reference>
<accession>A0ABV5CK91</accession>
<dbReference type="EMBL" id="JBCGDC010000009">
    <property type="protein sequence ID" value="MFB6392428.1"/>
    <property type="molecule type" value="Genomic_DNA"/>
</dbReference>
<keyword evidence="1" id="KW-1133">Transmembrane helix</keyword>
<keyword evidence="1" id="KW-0812">Transmembrane</keyword>
<sequence>MSQIPDDLAEVVRRAATVAAMHAGDPAEIRHRWRRRRRRRMTSAAAAVGTLVVVGVAIVPTAVRGSDDGPLPTAAGPTTTAGAYAAPAQRLLIGGAGVAISVVSAAGPATGIAELLPGSSITHHRLPEFAGWHRIVALADGRLVGLGSASVGTGPDGGSAPARLVVVSGSGVVESSRAVGTSDEQVRLIAATARVAYLWRAAGLVEHDLDSGGERRLLAAAVLGDLPDRLPIGRLDVLGGRLVLAGTRADPCRLRVVDLGTADPVEFGLSGLRCTGLGQVRISPDGARAAVSYQQATGEVRIALVDLADGGIGADAVIAGPSAPQADSVPKQPVGMAWYDDTTVRVAVVDPAADADGVYRPDEIRQETVRAGR</sequence>
<dbReference type="Proteomes" id="UP001582793">
    <property type="component" value="Unassembled WGS sequence"/>
</dbReference>
<gene>
    <name evidence="2" type="ORF">AAFH96_04845</name>
</gene>
<comment type="caution">
    <text evidence="2">The sequence shown here is derived from an EMBL/GenBank/DDBJ whole genome shotgun (WGS) entry which is preliminary data.</text>
</comment>